<keyword evidence="12" id="KW-0812">Transmembrane</keyword>
<dbReference type="InterPro" id="IPR036097">
    <property type="entry name" value="HisK_dim/P_sf"/>
</dbReference>
<dbReference type="Proteomes" id="UP001156870">
    <property type="component" value="Unassembled WGS sequence"/>
</dbReference>
<sequence>MLNKHVISYGIEVLFLTTILVSGLRFVDAYAHLRNHQEDFKLKSTLNELAVELAIEAVSSRSQRTHHLDRYAEKQFEFEQILQKLPTTDQRESKLNPLLKQFMENVTNYIQLSTMLKTSLKFVAQFDLENTGMSNAQRTQTLDIIATVSALENSISIDKKEQIKKQLLLKLETLPDIHHTNNALWYMFKIHTKFIADNLLRSDQFLDPIQKTEFNTVLTNELSRLNSFQEHHYWNMVFYGFSFVASIFGLLLTSILRQSFQLHLANHKARKSAQAKARFLANMSHEIRTPMNGIMGLSDILLNTELTSRQRSHLEKIKFSVKSLTTIINDILDFSKIESENLNLEIVEFDLSDLLDNIKAMLSNSASEKGLEFVIDCDKKLQPTYQGDPVRIGQILLNLTSNAIKFTPKGSVILQLVPVEQQSHQDIVAFSVIDTGIGIAQDQIDTLFQRFTQAESSTTRKYGGTGLGLSICKMLTELMGGNIVAKSELGKGSEFCVTLPLSHSQGNLIESSPASFKGEQLLIIEDNIITQEITQKFAEDAGLNVTVASLAKEGLSKLDESFYSFILIDWVLPDMHGYEVVEYARHHSPNSHILVFTSYDKENIEVEKEIAILTKPILREDLIHALKESQVRKENGKHNDINTELDIDSQSDNEAESTAIKLDSPIHSDEPNNISSTLKVLIADDNDINLFVAQEILMELNVEVTTAENGKIAVERILNNAFDLVLMDIQMPEMDGIEATIKIREHFSPHQLPIYALTANVLEDEVRSYEKAGMNGHLGKPFEADEIIELVGSYIR</sequence>
<dbReference type="PANTHER" id="PTHR45339:SF1">
    <property type="entry name" value="HYBRID SIGNAL TRANSDUCTION HISTIDINE KINASE J"/>
    <property type="match status" value="1"/>
</dbReference>
<dbReference type="SMART" id="SM00388">
    <property type="entry name" value="HisKA"/>
    <property type="match status" value="1"/>
</dbReference>
<protein>
    <recommendedName>
        <fullName evidence="10">Sensory/regulatory protein RpfC</fullName>
        <ecNumber evidence="2">2.7.13.3</ecNumber>
    </recommendedName>
</protein>
<dbReference type="Pfam" id="PF00512">
    <property type="entry name" value="HisKA"/>
    <property type="match status" value="1"/>
</dbReference>
<comment type="subunit">
    <text evidence="9">At low DSF concentrations, interacts with RpfF.</text>
</comment>
<feature type="domain" description="Response regulatory" evidence="14">
    <location>
        <begin position="679"/>
        <end position="795"/>
    </location>
</feature>
<dbReference type="Gene3D" id="3.40.50.2300">
    <property type="match status" value="2"/>
</dbReference>
<dbReference type="InterPro" id="IPR005467">
    <property type="entry name" value="His_kinase_dom"/>
</dbReference>
<dbReference type="InterPro" id="IPR001789">
    <property type="entry name" value="Sig_transdc_resp-reg_receiver"/>
</dbReference>
<feature type="domain" description="Histidine kinase" evidence="13">
    <location>
        <begin position="282"/>
        <end position="503"/>
    </location>
</feature>
<keyword evidence="12" id="KW-0472">Membrane</keyword>
<evidence type="ECO:0000256" key="7">
    <source>
        <dbReference type="ARBA" id="ARBA00022840"/>
    </source>
</evidence>
<dbReference type="PRINTS" id="PR00344">
    <property type="entry name" value="BCTRLSENSOR"/>
</dbReference>
<evidence type="ECO:0000256" key="9">
    <source>
        <dbReference type="ARBA" id="ARBA00064003"/>
    </source>
</evidence>
<evidence type="ECO:0000313" key="16">
    <source>
        <dbReference type="Proteomes" id="UP001156870"/>
    </source>
</evidence>
<dbReference type="SUPFAM" id="SSF52172">
    <property type="entry name" value="CheY-like"/>
    <property type="match status" value="2"/>
</dbReference>
<gene>
    <name evidence="15" type="ORF">GCM10007877_39060</name>
</gene>
<dbReference type="InterPro" id="IPR036890">
    <property type="entry name" value="HATPase_C_sf"/>
</dbReference>
<dbReference type="InterPro" id="IPR003661">
    <property type="entry name" value="HisK_dim/P_dom"/>
</dbReference>
<keyword evidence="5" id="KW-0547">Nucleotide-binding</keyword>
<keyword evidence="12" id="KW-1133">Transmembrane helix</keyword>
<reference evidence="15 16" key="1">
    <citation type="journal article" date="2014" name="Int. J. Syst. Evol. Microbiol.">
        <title>Complete genome sequence of Corynebacterium casei LMG S-19264T (=DSM 44701T), isolated from a smear-ripened cheese.</title>
        <authorList>
            <consortium name="US DOE Joint Genome Institute (JGI-PGF)"/>
            <person name="Walter F."/>
            <person name="Albersmeier A."/>
            <person name="Kalinowski J."/>
            <person name="Ruckert C."/>
        </authorList>
    </citation>
    <scope>NUCLEOTIDE SEQUENCE [LARGE SCALE GENOMIC DNA]</scope>
    <source>
        <strain evidence="15 16">NBRC 110095</strain>
    </source>
</reference>
<evidence type="ECO:0000256" key="4">
    <source>
        <dbReference type="ARBA" id="ARBA00022679"/>
    </source>
</evidence>
<dbReference type="Gene3D" id="3.30.565.10">
    <property type="entry name" value="Histidine kinase-like ATPase, C-terminal domain"/>
    <property type="match status" value="1"/>
</dbReference>
<dbReference type="PROSITE" id="PS50109">
    <property type="entry name" value="HIS_KIN"/>
    <property type="match status" value="1"/>
</dbReference>
<feature type="modified residue" description="4-aspartylphosphate" evidence="11">
    <location>
        <position position="569"/>
    </location>
</feature>
<dbReference type="InterPro" id="IPR004358">
    <property type="entry name" value="Sig_transdc_His_kin-like_C"/>
</dbReference>
<evidence type="ECO:0000256" key="8">
    <source>
        <dbReference type="ARBA" id="ARBA00023012"/>
    </source>
</evidence>
<dbReference type="CDD" id="cd17546">
    <property type="entry name" value="REC_hyHK_CKI1_RcsC-like"/>
    <property type="match status" value="1"/>
</dbReference>
<evidence type="ECO:0000256" key="2">
    <source>
        <dbReference type="ARBA" id="ARBA00012438"/>
    </source>
</evidence>
<dbReference type="GO" id="GO:0000155">
    <property type="term" value="F:phosphorelay sensor kinase activity"/>
    <property type="evidence" value="ECO:0007669"/>
    <property type="project" value="InterPro"/>
</dbReference>
<evidence type="ECO:0000256" key="5">
    <source>
        <dbReference type="ARBA" id="ARBA00022741"/>
    </source>
</evidence>
<dbReference type="AlphaFoldDB" id="A0AA37TB53"/>
<feature type="transmembrane region" description="Helical" evidence="12">
    <location>
        <begin position="233"/>
        <end position="256"/>
    </location>
</feature>
<dbReference type="InterPro" id="IPR003594">
    <property type="entry name" value="HATPase_dom"/>
</dbReference>
<evidence type="ECO:0000256" key="6">
    <source>
        <dbReference type="ARBA" id="ARBA00022777"/>
    </source>
</evidence>
<dbReference type="Pfam" id="PF00072">
    <property type="entry name" value="Response_reg"/>
    <property type="match status" value="2"/>
</dbReference>
<keyword evidence="16" id="KW-1185">Reference proteome</keyword>
<dbReference type="InterPro" id="IPR011006">
    <property type="entry name" value="CheY-like_superfamily"/>
</dbReference>
<dbReference type="SMART" id="SM00387">
    <property type="entry name" value="HATPase_c"/>
    <property type="match status" value="1"/>
</dbReference>
<feature type="transmembrane region" description="Helical" evidence="12">
    <location>
        <begin position="6"/>
        <end position="27"/>
    </location>
</feature>
<dbReference type="FunFam" id="3.30.565.10:FF:000010">
    <property type="entry name" value="Sensor histidine kinase RcsC"/>
    <property type="match status" value="1"/>
</dbReference>
<evidence type="ECO:0000256" key="11">
    <source>
        <dbReference type="PROSITE-ProRule" id="PRU00169"/>
    </source>
</evidence>
<keyword evidence="8" id="KW-0902">Two-component regulatory system</keyword>
<dbReference type="Pfam" id="PF02518">
    <property type="entry name" value="HATPase_c"/>
    <property type="match status" value="1"/>
</dbReference>
<keyword evidence="6" id="KW-0418">Kinase</keyword>
<evidence type="ECO:0000259" key="13">
    <source>
        <dbReference type="PROSITE" id="PS50109"/>
    </source>
</evidence>
<dbReference type="RefSeq" id="WP_232594122.1">
    <property type="nucleotide sequence ID" value="NZ_BSPD01000102.1"/>
</dbReference>
<dbReference type="Gene3D" id="1.10.287.130">
    <property type="match status" value="1"/>
</dbReference>
<evidence type="ECO:0000256" key="3">
    <source>
        <dbReference type="ARBA" id="ARBA00022553"/>
    </source>
</evidence>
<accession>A0AA37TB53</accession>
<organism evidence="15 16">
    <name type="scientific">Marinibactrum halimedae</name>
    <dbReference type="NCBI Taxonomy" id="1444977"/>
    <lineage>
        <taxon>Bacteria</taxon>
        <taxon>Pseudomonadati</taxon>
        <taxon>Pseudomonadota</taxon>
        <taxon>Gammaproteobacteria</taxon>
        <taxon>Cellvibrionales</taxon>
        <taxon>Cellvibrionaceae</taxon>
        <taxon>Marinibactrum</taxon>
    </lineage>
</organism>
<name>A0AA37TB53_9GAMM</name>
<evidence type="ECO:0000256" key="10">
    <source>
        <dbReference type="ARBA" id="ARBA00068150"/>
    </source>
</evidence>
<dbReference type="CDD" id="cd16922">
    <property type="entry name" value="HATPase_EvgS-ArcB-TorS-like"/>
    <property type="match status" value="1"/>
</dbReference>
<evidence type="ECO:0000313" key="15">
    <source>
        <dbReference type="EMBL" id="GLS28187.1"/>
    </source>
</evidence>
<dbReference type="FunFam" id="1.10.287.130:FF:000002">
    <property type="entry name" value="Two-component osmosensing histidine kinase"/>
    <property type="match status" value="1"/>
</dbReference>
<keyword evidence="7" id="KW-0067">ATP-binding</keyword>
<keyword evidence="3 11" id="KW-0597">Phosphoprotein</keyword>
<evidence type="ECO:0000256" key="12">
    <source>
        <dbReference type="SAM" id="Phobius"/>
    </source>
</evidence>
<dbReference type="CDD" id="cd00082">
    <property type="entry name" value="HisKA"/>
    <property type="match status" value="1"/>
</dbReference>
<proteinExistence type="predicted"/>
<dbReference type="PROSITE" id="PS50110">
    <property type="entry name" value="RESPONSE_REGULATORY"/>
    <property type="match status" value="2"/>
</dbReference>
<feature type="modified residue" description="4-aspartylphosphate" evidence="11">
    <location>
        <position position="728"/>
    </location>
</feature>
<dbReference type="SUPFAM" id="SSF55874">
    <property type="entry name" value="ATPase domain of HSP90 chaperone/DNA topoisomerase II/histidine kinase"/>
    <property type="match status" value="1"/>
</dbReference>
<evidence type="ECO:0000259" key="14">
    <source>
        <dbReference type="PROSITE" id="PS50110"/>
    </source>
</evidence>
<dbReference type="SMART" id="SM00448">
    <property type="entry name" value="REC"/>
    <property type="match status" value="2"/>
</dbReference>
<comment type="catalytic activity">
    <reaction evidence="1">
        <text>ATP + protein L-histidine = ADP + protein N-phospho-L-histidine.</text>
        <dbReference type="EC" id="2.7.13.3"/>
    </reaction>
</comment>
<feature type="domain" description="Response regulatory" evidence="14">
    <location>
        <begin position="520"/>
        <end position="630"/>
    </location>
</feature>
<comment type="caution">
    <text evidence="15">The sequence shown here is derived from an EMBL/GenBank/DDBJ whole genome shotgun (WGS) entry which is preliminary data.</text>
</comment>
<dbReference type="EMBL" id="BSPD01000102">
    <property type="protein sequence ID" value="GLS28187.1"/>
    <property type="molecule type" value="Genomic_DNA"/>
</dbReference>
<dbReference type="EC" id="2.7.13.3" evidence="2"/>
<dbReference type="PANTHER" id="PTHR45339">
    <property type="entry name" value="HYBRID SIGNAL TRANSDUCTION HISTIDINE KINASE J"/>
    <property type="match status" value="1"/>
</dbReference>
<dbReference type="GO" id="GO:0005524">
    <property type="term" value="F:ATP binding"/>
    <property type="evidence" value="ECO:0007669"/>
    <property type="project" value="UniProtKB-KW"/>
</dbReference>
<dbReference type="CDD" id="cd00156">
    <property type="entry name" value="REC"/>
    <property type="match status" value="1"/>
</dbReference>
<keyword evidence="4" id="KW-0808">Transferase</keyword>
<evidence type="ECO:0000256" key="1">
    <source>
        <dbReference type="ARBA" id="ARBA00000085"/>
    </source>
</evidence>
<dbReference type="SUPFAM" id="SSF47384">
    <property type="entry name" value="Homodimeric domain of signal transducing histidine kinase"/>
    <property type="match status" value="1"/>
</dbReference>